<dbReference type="OrthoDB" id="9797895at2"/>
<organism evidence="3 4">
    <name type="scientific">Methyloprofundus sedimenti</name>
    <dbReference type="NCBI Taxonomy" id="1420851"/>
    <lineage>
        <taxon>Bacteria</taxon>
        <taxon>Pseudomonadati</taxon>
        <taxon>Pseudomonadota</taxon>
        <taxon>Gammaproteobacteria</taxon>
        <taxon>Methylococcales</taxon>
        <taxon>Methylococcaceae</taxon>
        <taxon>Methyloprofundus</taxon>
    </lineage>
</organism>
<dbReference type="PANTHER" id="PTHR33542:SF3">
    <property type="entry name" value="SIROHYDROCHLORIN FERROCHELATASE, CHLOROPLASTIC"/>
    <property type="match status" value="1"/>
</dbReference>
<dbReference type="Gene3D" id="3.40.50.1400">
    <property type="match status" value="2"/>
</dbReference>
<dbReference type="EMBL" id="LPUF01000004">
    <property type="protein sequence ID" value="OQK15314.1"/>
    <property type="molecule type" value="Genomic_DNA"/>
</dbReference>
<dbReference type="CDD" id="cd03416">
    <property type="entry name" value="CbiX_SirB_N"/>
    <property type="match status" value="1"/>
</dbReference>
<name>A0A1V8M173_9GAMM</name>
<evidence type="ECO:0000256" key="2">
    <source>
        <dbReference type="ARBA" id="ARBA00023239"/>
    </source>
</evidence>
<dbReference type="PANTHER" id="PTHR33542">
    <property type="entry name" value="SIROHYDROCHLORIN FERROCHELATASE, CHLOROPLASTIC"/>
    <property type="match status" value="1"/>
</dbReference>
<dbReference type="Proteomes" id="UP000191980">
    <property type="component" value="Unassembled WGS sequence"/>
</dbReference>
<gene>
    <name evidence="3" type="ORF">AU255_17735</name>
</gene>
<dbReference type="SUPFAM" id="SSF53800">
    <property type="entry name" value="Chelatase"/>
    <property type="match status" value="1"/>
</dbReference>
<dbReference type="AlphaFoldDB" id="A0A1V8M173"/>
<evidence type="ECO:0000313" key="4">
    <source>
        <dbReference type="Proteomes" id="UP000191980"/>
    </source>
</evidence>
<reference evidence="3 4" key="1">
    <citation type="submission" date="2015-12" db="EMBL/GenBank/DDBJ databases">
        <authorList>
            <person name="Shamseldin A."/>
            <person name="Moawad H."/>
            <person name="Abd El-Rahim W.M."/>
            <person name="Sadowsky M.J."/>
        </authorList>
    </citation>
    <scope>NUCLEOTIDE SEQUENCE [LARGE SCALE GENOMIC DNA]</scope>
    <source>
        <strain evidence="3 4">WF1</strain>
    </source>
</reference>
<keyword evidence="1" id="KW-0479">Metal-binding</keyword>
<dbReference type="GO" id="GO:0016829">
    <property type="term" value="F:lyase activity"/>
    <property type="evidence" value="ECO:0007669"/>
    <property type="project" value="UniProtKB-KW"/>
</dbReference>
<sequence>MSMEFSILLIGHGSRAEQGNIEIETFAKQWRAQHPDWHIDVCFIEFADVLLDAGFDLAAKKSKKVIVVPLILNAAGHVKMEIPEHLAQARKRHPDIEFKYATHLGASEGILSIIKRNLHKTMAAIDMPDPKTTGVIVLGRGSSDKIANGEVAKMARWLWEETQHELIDIAFTGITFPRLESAVQRQIKLGMTQICILPYYLFTGTLIERIARQFENLQRQYPQVNFSLGNYFGFEAEIYTALDERVLSLVGDKQQHMMECDGCHYRQIAQEHGHGHQH</sequence>
<protein>
    <submittedName>
        <fullName evidence="3">Cobalamin biosynthesis protein CbiX</fullName>
    </submittedName>
</protein>
<keyword evidence="2" id="KW-0456">Lyase</keyword>
<keyword evidence="4" id="KW-1185">Reference proteome</keyword>
<dbReference type="CDD" id="cd03414">
    <property type="entry name" value="CbiX_SirB_C"/>
    <property type="match status" value="1"/>
</dbReference>
<comment type="caution">
    <text evidence="3">The sequence shown here is derived from an EMBL/GenBank/DDBJ whole genome shotgun (WGS) entry which is preliminary data.</text>
</comment>
<proteinExistence type="predicted"/>
<dbReference type="InterPro" id="IPR002762">
    <property type="entry name" value="CbiX-like"/>
</dbReference>
<dbReference type="InterPro" id="IPR050963">
    <property type="entry name" value="Sirohydro_Cobaltochel/CbiX"/>
</dbReference>
<accession>A0A1V8M173</accession>
<dbReference type="Pfam" id="PF01903">
    <property type="entry name" value="CbiX"/>
    <property type="match status" value="2"/>
</dbReference>
<dbReference type="GO" id="GO:0046872">
    <property type="term" value="F:metal ion binding"/>
    <property type="evidence" value="ECO:0007669"/>
    <property type="project" value="UniProtKB-KW"/>
</dbReference>
<evidence type="ECO:0000256" key="1">
    <source>
        <dbReference type="ARBA" id="ARBA00022723"/>
    </source>
</evidence>
<evidence type="ECO:0000313" key="3">
    <source>
        <dbReference type="EMBL" id="OQK15314.1"/>
    </source>
</evidence>
<dbReference type="STRING" id="1420851.AU255_17735"/>